<evidence type="ECO:0000256" key="5">
    <source>
        <dbReference type="ARBA" id="ARBA00022750"/>
    </source>
</evidence>
<comment type="caution">
    <text evidence="9">Lacks conserved residue(s) required for the propagation of feature annotation.</text>
</comment>
<evidence type="ECO:0000256" key="3">
    <source>
        <dbReference type="ARBA" id="ARBA00022670"/>
    </source>
</evidence>
<dbReference type="EC" id="3.4.23.36" evidence="9"/>
<evidence type="ECO:0000256" key="8">
    <source>
        <dbReference type="ARBA" id="ARBA00023136"/>
    </source>
</evidence>
<keyword evidence="4 9" id="KW-0812">Transmembrane</keyword>
<comment type="subcellular location">
    <subcellularLocation>
        <location evidence="9">Cell membrane</location>
        <topology evidence="9">Multi-pass membrane protein</topology>
    </subcellularLocation>
</comment>
<dbReference type="GO" id="GO:0006508">
    <property type="term" value="P:proteolysis"/>
    <property type="evidence" value="ECO:0007669"/>
    <property type="project" value="UniProtKB-KW"/>
</dbReference>
<keyword evidence="8 9" id="KW-0472">Membrane</keyword>
<evidence type="ECO:0000256" key="6">
    <source>
        <dbReference type="ARBA" id="ARBA00022801"/>
    </source>
</evidence>
<evidence type="ECO:0000256" key="7">
    <source>
        <dbReference type="ARBA" id="ARBA00022989"/>
    </source>
</evidence>
<feature type="transmembrane region" description="Helical" evidence="9">
    <location>
        <begin position="67"/>
        <end position="85"/>
    </location>
</feature>
<keyword evidence="3 9" id="KW-0645">Protease</keyword>
<dbReference type="PROSITE" id="PS00855">
    <property type="entry name" value="SPASE_II"/>
    <property type="match status" value="1"/>
</dbReference>
<evidence type="ECO:0000256" key="11">
    <source>
        <dbReference type="RuleBase" id="RU004181"/>
    </source>
</evidence>
<dbReference type="OrthoDB" id="9810259at2"/>
<dbReference type="GO" id="GO:0005886">
    <property type="term" value="C:plasma membrane"/>
    <property type="evidence" value="ECO:0007669"/>
    <property type="project" value="UniProtKB-SubCell"/>
</dbReference>
<proteinExistence type="inferred from homology"/>
<keyword evidence="12" id="KW-0449">Lipoprotein</keyword>
<keyword evidence="6 9" id="KW-0378">Hydrolase</keyword>
<evidence type="ECO:0000256" key="2">
    <source>
        <dbReference type="ARBA" id="ARBA00022475"/>
    </source>
</evidence>
<protein>
    <recommendedName>
        <fullName evidence="9">Lipoprotein signal peptidase</fullName>
        <ecNumber evidence="9">3.4.23.36</ecNumber>
    </recommendedName>
    <alternativeName>
        <fullName evidence="9">Prolipoprotein signal peptidase</fullName>
    </alternativeName>
    <alternativeName>
        <fullName evidence="9">Signal peptidase II</fullName>
        <shortName evidence="9">SPase II</shortName>
    </alternativeName>
</protein>
<name>A0A327KDN5_9BRAD</name>
<comment type="caution">
    <text evidence="12">The sequence shown here is derived from an EMBL/GenBank/DDBJ whole genome shotgun (WGS) entry which is preliminary data.</text>
</comment>
<keyword evidence="7 9" id="KW-1133">Transmembrane helix</keyword>
<reference evidence="13" key="1">
    <citation type="submission" date="2018-10" db="EMBL/GenBank/DDBJ databases">
        <authorList>
            <person name="Peiro R."/>
            <person name="Begona"/>
            <person name="Cbmso G."/>
            <person name="Lopez M."/>
            <person name="Gonzalez S."/>
            <person name="Sacristan E."/>
            <person name="Castillo E."/>
        </authorList>
    </citation>
    <scope>NUCLEOTIDE SEQUENCE [LARGE SCALE GENOMIC DNA]</scope>
</reference>
<feature type="active site" evidence="9">
    <location>
        <position position="136"/>
    </location>
</feature>
<sequence length="165" mass="17877">MRNVPQIIGLATAAFALALDQVTKQIALSNLAPGVAVPIAPFFTVRLGFNEGVSFGMFAGWFSGRPLILAAIMMGIIVLLAVWLWRTPRRPQAVALGAILGGALSNVFDRLRIGAVVDYLDFHAWDHHWPAFNFADAAIVCGVAILVLGDVMGRPNDREGQRELR</sequence>
<evidence type="ECO:0000256" key="9">
    <source>
        <dbReference type="HAMAP-Rule" id="MF_00161"/>
    </source>
</evidence>
<comment type="similarity">
    <text evidence="1 9 11">Belongs to the peptidase A8 family.</text>
</comment>
<comment type="catalytic activity">
    <reaction evidence="9 10">
        <text>Release of signal peptides from bacterial membrane prolipoproteins. Hydrolyzes -Xaa-Yaa-Zaa-|-(S,diacylglyceryl)Cys-, in which Xaa is hydrophobic (preferably Leu), and Yaa (Ala or Ser) and Zaa (Gly or Ala) have small, neutral side chains.</text>
        <dbReference type="EC" id="3.4.23.36"/>
    </reaction>
</comment>
<dbReference type="HAMAP" id="MF_00161">
    <property type="entry name" value="LspA"/>
    <property type="match status" value="1"/>
</dbReference>
<comment type="function">
    <text evidence="9 10">This protein specifically catalyzes the removal of signal peptides from prolipoproteins.</text>
</comment>
<dbReference type="RefSeq" id="WP_111383920.1">
    <property type="nucleotide sequence ID" value="NZ_NPEW01000019.1"/>
</dbReference>
<dbReference type="InterPro" id="IPR001872">
    <property type="entry name" value="Peptidase_A8"/>
</dbReference>
<evidence type="ECO:0000256" key="10">
    <source>
        <dbReference type="RuleBase" id="RU000594"/>
    </source>
</evidence>
<evidence type="ECO:0000313" key="12">
    <source>
        <dbReference type="EMBL" id="VCU07745.1"/>
    </source>
</evidence>
<accession>A0A327KDN5</accession>
<organism evidence="12 13">
    <name type="scientific">Rhodoplanes serenus</name>
    <dbReference type="NCBI Taxonomy" id="200615"/>
    <lineage>
        <taxon>Bacteria</taxon>
        <taxon>Pseudomonadati</taxon>
        <taxon>Pseudomonadota</taxon>
        <taxon>Alphaproteobacteria</taxon>
        <taxon>Hyphomicrobiales</taxon>
        <taxon>Nitrobacteraceae</taxon>
        <taxon>Rhodoplanes</taxon>
    </lineage>
</organism>
<dbReference type="Pfam" id="PF01252">
    <property type="entry name" value="Peptidase_A8"/>
    <property type="match status" value="1"/>
</dbReference>
<dbReference type="UniPathway" id="UPA00665"/>
<feature type="active site" evidence="9">
    <location>
        <position position="118"/>
    </location>
</feature>
<dbReference type="NCBIfam" id="TIGR00077">
    <property type="entry name" value="lspA"/>
    <property type="match status" value="1"/>
</dbReference>
<feature type="transmembrane region" description="Helical" evidence="9">
    <location>
        <begin position="92"/>
        <end position="108"/>
    </location>
</feature>
<keyword evidence="5 9" id="KW-0064">Aspartyl protease</keyword>
<dbReference type="PRINTS" id="PR00781">
    <property type="entry name" value="LIPOSIGPTASE"/>
</dbReference>
<dbReference type="PANTHER" id="PTHR33695:SF1">
    <property type="entry name" value="LIPOPROTEIN SIGNAL PEPTIDASE"/>
    <property type="match status" value="1"/>
</dbReference>
<keyword evidence="13" id="KW-1185">Reference proteome</keyword>
<dbReference type="EMBL" id="UWOC01000066">
    <property type="protein sequence ID" value="VCU07745.1"/>
    <property type="molecule type" value="Genomic_DNA"/>
</dbReference>
<evidence type="ECO:0000313" key="13">
    <source>
        <dbReference type="Proteomes" id="UP000289200"/>
    </source>
</evidence>
<dbReference type="GO" id="GO:0004190">
    <property type="term" value="F:aspartic-type endopeptidase activity"/>
    <property type="evidence" value="ECO:0007669"/>
    <property type="project" value="UniProtKB-UniRule"/>
</dbReference>
<evidence type="ECO:0000256" key="4">
    <source>
        <dbReference type="ARBA" id="ARBA00022692"/>
    </source>
</evidence>
<feature type="transmembrane region" description="Helical" evidence="9">
    <location>
        <begin position="128"/>
        <end position="148"/>
    </location>
</feature>
<dbReference type="AlphaFoldDB" id="A0A327KDN5"/>
<comment type="pathway">
    <text evidence="9">Protein modification; lipoprotein biosynthesis (signal peptide cleavage).</text>
</comment>
<keyword evidence="2 9" id="KW-1003">Cell membrane</keyword>
<dbReference type="Proteomes" id="UP000289200">
    <property type="component" value="Unassembled WGS sequence"/>
</dbReference>
<dbReference type="PANTHER" id="PTHR33695">
    <property type="entry name" value="LIPOPROTEIN SIGNAL PEPTIDASE"/>
    <property type="match status" value="1"/>
</dbReference>
<evidence type="ECO:0000256" key="1">
    <source>
        <dbReference type="ARBA" id="ARBA00006139"/>
    </source>
</evidence>
<gene>
    <name evidence="12" type="primary">lspA_1</name>
    <name evidence="9" type="synonym">lspA</name>
    <name evidence="12" type="ORF">RHODGE_RHODGE_00917</name>
</gene>